<dbReference type="AlphaFoldDB" id="A0AAV9R5H3"/>
<evidence type="ECO:0000256" key="11">
    <source>
        <dbReference type="ARBA" id="ARBA00022842"/>
    </source>
</evidence>
<evidence type="ECO:0000256" key="2">
    <source>
        <dbReference type="ARBA" id="ARBA00010563"/>
    </source>
</evidence>
<evidence type="ECO:0000313" key="21">
    <source>
        <dbReference type="EMBL" id="KAK5604054.1"/>
    </source>
</evidence>
<dbReference type="Gene3D" id="1.10.150.20">
    <property type="entry name" value="5' to 3' exonuclease, C-terminal subdomain"/>
    <property type="match status" value="1"/>
</dbReference>
<feature type="compositionally biased region" description="Polar residues" evidence="18">
    <location>
        <begin position="642"/>
        <end position="653"/>
    </location>
</feature>
<keyword evidence="7 17" id="KW-0227">DNA damage</keyword>
<keyword evidence="11 17" id="KW-0460">Magnesium</keyword>
<dbReference type="CDD" id="cd09908">
    <property type="entry name" value="H3TH_EXO1"/>
    <property type="match status" value="1"/>
</dbReference>
<evidence type="ECO:0000256" key="17">
    <source>
        <dbReference type="RuleBase" id="RU910737"/>
    </source>
</evidence>
<evidence type="ECO:0000256" key="10">
    <source>
        <dbReference type="ARBA" id="ARBA00022839"/>
    </source>
</evidence>
<dbReference type="EC" id="3.1.-.-" evidence="17"/>
<evidence type="ECO:0000256" key="8">
    <source>
        <dbReference type="ARBA" id="ARBA00022769"/>
    </source>
</evidence>
<dbReference type="GO" id="GO:0006310">
    <property type="term" value="P:DNA recombination"/>
    <property type="evidence" value="ECO:0007669"/>
    <property type="project" value="TreeGrafter"/>
</dbReference>
<feature type="region of interest" description="Disordered" evidence="18">
    <location>
        <begin position="642"/>
        <end position="680"/>
    </location>
</feature>
<dbReference type="SUPFAM" id="SSF88723">
    <property type="entry name" value="PIN domain-like"/>
    <property type="match status" value="1"/>
</dbReference>
<dbReference type="InterPro" id="IPR008918">
    <property type="entry name" value="HhH2"/>
</dbReference>
<feature type="region of interest" description="Disordered" evidence="18">
    <location>
        <begin position="598"/>
        <end position="628"/>
    </location>
</feature>
<feature type="compositionally biased region" description="Polar residues" evidence="18">
    <location>
        <begin position="724"/>
        <end position="741"/>
    </location>
</feature>
<dbReference type="InterPro" id="IPR006086">
    <property type="entry name" value="XPG-I_dom"/>
</dbReference>
<evidence type="ECO:0000256" key="1">
    <source>
        <dbReference type="ARBA" id="ARBA00004123"/>
    </source>
</evidence>
<dbReference type="EMBL" id="JAHHUM010002377">
    <property type="protein sequence ID" value="KAK5604054.1"/>
    <property type="molecule type" value="Genomic_DNA"/>
</dbReference>
<comment type="function">
    <text evidence="16">5'-&gt;3' double-stranded DNA exonuclease which may also contain a cryptic 3'-&gt;5' double-stranded DNA exonuclease activity. Also exhibits endonuclease activity against 5'-overhanging flap structures similar to those generated by displacement synthesis when DNA polymerase encounters the 5'-end of a downstream Okazaki fragment. Required for DNA mismatch repair (MMR).</text>
</comment>
<evidence type="ECO:0000256" key="12">
    <source>
        <dbReference type="ARBA" id="ARBA00022881"/>
    </source>
</evidence>
<dbReference type="PROSITE" id="PS00841">
    <property type="entry name" value="XPG_1"/>
    <property type="match status" value="1"/>
</dbReference>
<evidence type="ECO:0000256" key="5">
    <source>
        <dbReference type="ARBA" id="ARBA00022723"/>
    </source>
</evidence>
<dbReference type="GO" id="GO:0006298">
    <property type="term" value="P:mismatch repair"/>
    <property type="evidence" value="ECO:0007669"/>
    <property type="project" value="TreeGrafter"/>
</dbReference>
<keyword evidence="15 17" id="KW-0539">Nucleus</keyword>
<feature type="region of interest" description="Disordered" evidence="18">
    <location>
        <begin position="702"/>
        <end position="773"/>
    </location>
</feature>
<comment type="similarity">
    <text evidence="2 17">Belongs to the XPG/RAD2 endonuclease family. EXO1 subfamily.</text>
</comment>
<keyword evidence="5 17" id="KW-0479">Metal-binding</keyword>
<dbReference type="InterPro" id="IPR037315">
    <property type="entry name" value="EXO1_H3TH"/>
</dbReference>
<dbReference type="GO" id="GO:0017108">
    <property type="term" value="F:5'-flap endonuclease activity"/>
    <property type="evidence" value="ECO:0007669"/>
    <property type="project" value="TreeGrafter"/>
</dbReference>
<evidence type="ECO:0000259" key="19">
    <source>
        <dbReference type="SMART" id="SM00484"/>
    </source>
</evidence>
<evidence type="ECO:0000256" key="16">
    <source>
        <dbReference type="ARBA" id="ARBA00055562"/>
    </source>
</evidence>
<dbReference type="SUPFAM" id="SSF47807">
    <property type="entry name" value="5' to 3' exonuclease, C-terminal subdomain"/>
    <property type="match status" value="1"/>
</dbReference>
<keyword evidence="6" id="KW-0255">Endonuclease</keyword>
<evidence type="ECO:0000256" key="13">
    <source>
        <dbReference type="ARBA" id="ARBA00023125"/>
    </source>
</evidence>
<comment type="cofactor">
    <cofactor evidence="17">
        <name>Mg(2+)</name>
        <dbReference type="ChEBI" id="CHEBI:18420"/>
    </cofactor>
    <text evidence="17">Binds 2 magnesium ions per subunit. They probably participate in the reaction catalyzed by the enzyme. May bind an additional third magnesium ion after substrate binding.</text>
</comment>
<sequence length="773" mass="85426">MGISGLLQFIKDAAEPTNVKKYKGQTVAVDTYCWLHKGAFSCAEKLAKGEPTDQYVWYCMKFVDMLLNFSVKPILVFDGRNLPSKREVEKTRKERREANLQKGRQLLREGKLSEARDCFGRCVNITPAMAHNLIKAARQRGVDCVVAPYEADAQLAYLTKSGYAQAVITEDSDLLAFGCKTVILKMDKHGNGIEIDQNNLGRCRSLGNVFTEEKFRYMCILAGCDYLPSLHGIGLGKACKLLRLAKDPDILKVIRKMGQYLKMNVVVPEQYIDGFVRANNTFLYQLVFDPGMRKVVPLNPYPEHIDPASLSYAGINLGDDKGLDMALGNLDINTMERIDDFIPDHPQSCKARSHNWGNSPVSARISIWSKSFTPACVGPHCPAAYPEKPPSTRGKERVMSIEHLRLQDREQKRPREDSCMSDQEVLQQYSGVKRSKLEEQEYKQTLSSQPRLTNCFAFTTLLQRRNHHLSEDTGSLPTRSRFFSSSSSATTVSTKESTEGWKPKAEGSSEDKSSLSESDSPDVPPVETPSPPVSPDSISSASARQGLKLFQWSGSSSTTDLSRPAKSSLGLVALQQFEYKREISSSLQTTCQLSGDFFSPEIKSENKDYPSDSPPSQDSAYLSQSQSTSLHKEEVFPYSCSFSSQEKTVSEPTSIIDLEPKPESPASFTETCRKPGMLGSKVSGLSKLKSSIRNQAVNTAALGPAKASGLRKKAVGSGKKGSSTNNENNPGVQATISSLWKNFSYKRETPKISSKKGEPMSPVKDNLVNPQPT</sequence>
<keyword evidence="22" id="KW-1185">Reference proteome</keyword>
<comment type="subcellular location">
    <subcellularLocation>
        <location evidence="1 17">Nucleus</location>
    </subcellularLocation>
</comment>
<evidence type="ECO:0000256" key="9">
    <source>
        <dbReference type="ARBA" id="ARBA00022801"/>
    </source>
</evidence>
<dbReference type="GO" id="GO:0003677">
    <property type="term" value="F:DNA binding"/>
    <property type="evidence" value="ECO:0007669"/>
    <property type="project" value="UniProtKB-UniRule"/>
</dbReference>
<dbReference type="PANTHER" id="PTHR11081">
    <property type="entry name" value="FLAP ENDONUCLEASE FAMILY MEMBER"/>
    <property type="match status" value="1"/>
</dbReference>
<dbReference type="InterPro" id="IPR019974">
    <property type="entry name" value="XPG_CS"/>
</dbReference>
<comment type="caution">
    <text evidence="21">The sequence shown here is derived from an EMBL/GenBank/DDBJ whole genome shotgun (WGS) entry which is preliminary data.</text>
</comment>
<reference evidence="21 22" key="1">
    <citation type="submission" date="2021-06" db="EMBL/GenBank/DDBJ databases">
        <authorList>
            <person name="Palmer J.M."/>
        </authorList>
    </citation>
    <scope>NUCLEOTIDE SEQUENCE [LARGE SCALE GENOMIC DNA]</scope>
    <source>
        <strain evidence="21 22">MEX-2019</strain>
        <tissue evidence="21">Muscle</tissue>
    </source>
</reference>
<feature type="region of interest" description="Disordered" evidence="18">
    <location>
        <begin position="469"/>
        <end position="540"/>
    </location>
</feature>
<dbReference type="InterPro" id="IPR029060">
    <property type="entry name" value="PIN-like_dom_sf"/>
</dbReference>
<dbReference type="PROSITE" id="PS00842">
    <property type="entry name" value="XPG_2"/>
    <property type="match status" value="1"/>
</dbReference>
<gene>
    <name evidence="21" type="ORF">CRENBAI_023929</name>
</gene>
<dbReference type="InterPro" id="IPR006085">
    <property type="entry name" value="XPG_DNA_repair_N"/>
</dbReference>
<dbReference type="CDD" id="cd09857">
    <property type="entry name" value="PIN_EXO1"/>
    <property type="match status" value="1"/>
</dbReference>
<dbReference type="Pfam" id="PF00867">
    <property type="entry name" value="XPG_I"/>
    <property type="match status" value="1"/>
</dbReference>
<keyword evidence="14 17" id="KW-0234">DNA repair</keyword>
<dbReference type="GO" id="GO:0035312">
    <property type="term" value="F:5'-3' DNA exonuclease activity"/>
    <property type="evidence" value="ECO:0007669"/>
    <property type="project" value="UniProtKB-UniRule"/>
</dbReference>
<keyword evidence="12 17" id="KW-0267">Excision nuclease</keyword>
<evidence type="ECO:0000259" key="20">
    <source>
        <dbReference type="SMART" id="SM00485"/>
    </source>
</evidence>
<accession>A0AAV9R5H3</accession>
<keyword evidence="10 17" id="KW-0269">Exonuclease</keyword>
<keyword evidence="9 17" id="KW-0378">Hydrolase</keyword>
<feature type="domain" description="XPG-I" evidence="19">
    <location>
        <begin position="138"/>
        <end position="208"/>
    </location>
</feature>
<dbReference type="Gene3D" id="3.40.50.1010">
    <property type="entry name" value="5'-nuclease"/>
    <property type="match status" value="1"/>
</dbReference>
<evidence type="ECO:0000256" key="3">
    <source>
        <dbReference type="ARBA" id="ARBA00020324"/>
    </source>
</evidence>
<dbReference type="InterPro" id="IPR006084">
    <property type="entry name" value="XPG/Rad2"/>
</dbReference>
<feature type="compositionally biased region" description="Pro residues" evidence="18">
    <location>
        <begin position="522"/>
        <end position="534"/>
    </location>
</feature>
<dbReference type="InterPro" id="IPR036279">
    <property type="entry name" value="5-3_exonuclease_C_sf"/>
</dbReference>
<keyword evidence="8 17" id="KW-0228">DNA excision</keyword>
<dbReference type="Proteomes" id="UP001311232">
    <property type="component" value="Unassembled WGS sequence"/>
</dbReference>
<proteinExistence type="inferred from homology"/>
<feature type="compositionally biased region" description="Basic and acidic residues" evidence="18">
    <location>
        <begin position="745"/>
        <end position="758"/>
    </location>
</feature>
<dbReference type="GO" id="GO:0046872">
    <property type="term" value="F:metal ion binding"/>
    <property type="evidence" value="ECO:0007669"/>
    <property type="project" value="UniProtKB-UniRule"/>
</dbReference>
<evidence type="ECO:0000256" key="15">
    <source>
        <dbReference type="ARBA" id="ARBA00023242"/>
    </source>
</evidence>
<dbReference type="GO" id="GO:0005634">
    <property type="term" value="C:nucleus"/>
    <property type="evidence" value="ECO:0007669"/>
    <property type="project" value="UniProtKB-SubCell"/>
</dbReference>
<evidence type="ECO:0000256" key="6">
    <source>
        <dbReference type="ARBA" id="ARBA00022759"/>
    </source>
</evidence>
<feature type="domain" description="XPG N-terminal" evidence="20">
    <location>
        <begin position="1"/>
        <end position="99"/>
    </location>
</feature>
<dbReference type="FunFam" id="3.40.50.1010:FF:000096">
    <property type="entry name" value="Exonuclease 1"/>
    <property type="match status" value="1"/>
</dbReference>
<evidence type="ECO:0000256" key="7">
    <source>
        <dbReference type="ARBA" id="ARBA00022763"/>
    </source>
</evidence>
<dbReference type="FunFam" id="1.10.150.20:FF:000011">
    <property type="entry name" value="exonuclease 1"/>
    <property type="match status" value="1"/>
</dbReference>
<dbReference type="Pfam" id="PF00752">
    <property type="entry name" value="XPG_N"/>
    <property type="match status" value="1"/>
</dbReference>
<feature type="compositionally biased region" description="Low complexity" evidence="18">
    <location>
        <begin position="478"/>
        <end position="495"/>
    </location>
</feature>
<protein>
    <recommendedName>
        <fullName evidence="3 17">Exonuclease 1</fullName>
        <ecNumber evidence="17">3.1.-.-</ecNumber>
    </recommendedName>
</protein>
<dbReference type="SMART" id="SM00279">
    <property type="entry name" value="HhH2"/>
    <property type="match status" value="1"/>
</dbReference>
<dbReference type="PRINTS" id="PR00853">
    <property type="entry name" value="XPGRADSUPER"/>
</dbReference>
<dbReference type="SMART" id="SM00485">
    <property type="entry name" value="XPGN"/>
    <property type="match status" value="1"/>
</dbReference>
<dbReference type="PANTHER" id="PTHR11081:SF8">
    <property type="entry name" value="EXONUCLEASE 1"/>
    <property type="match status" value="1"/>
</dbReference>
<feature type="compositionally biased region" description="Basic and acidic residues" evidence="18">
    <location>
        <begin position="496"/>
        <end position="514"/>
    </location>
</feature>
<evidence type="ECO:0000256" key="18">
    <source>
        <dbReference type="SAM" id="MobiDB-lite"/>
    </source>
</evidence>
<keyword evidence="13 17" id="KW-0238">DNA-binding</keyword>
<evidence type="ECO:0000313" key="22">
    <source>
        <dbReference type="Proteomes" id="UP001311232"/>
    </source>
</evidence>
<comment type="function">
    <text evidence="17">5'-&gt;3' double-stranded DNA exonuclease which may also possess a cryptic 3'-&gt;5' double-stranded DNA exonuclease activity. Functions in DNA mismatch repair.</text>
</comment>
<dbReference type="InterPro" id="IPR044752">
    <property type="entry name" value="PIN-like_EXO1"/>
</dbReference>
<keyword evidence="4 17" id="KW-0540">Nuclease</keyword>
<dbReference type="SMART" id="SM00484">
    <property type="entry name" value="XPGI"/>
    <property type="match status" value="1"/>
</dbReference>
<name>A0AAV9R5H3_9TELE</name>
<evidence type="ECO:0000256" key="4">
    <source>
        <dbReference type="ARBA" id="ARBA00022722"/>
    </source>
</evidence>
<evidence type="ECO:0000256" key="14">
    <source>
        <dbReference type="ARBA" id="ARBA00023204"/>
    </source>
</evidence>
<organism evidence="21 22">
    <name type="scientific">Crenichthys baileyi</name>
    <name type="common">White River springfish</name>
    <dbReference type="NCBI Taxonomy" id="28760"/>
    <lineage>
        <taxon>Eukaryota</taxon>
        <taxon>Metazoa</taxon>
        <taxon>Chordata</taxon>
        <taxon>Craniata</taxon>
        <taxon>Vertebrata</taxon>
        <taxon>Euteleostomi</taxon>
        <taxon>Actinopterygii</taxon>
        <taxon>Neopterygii</taxon>
        <taxon>Teleostei</taxon>
        <taxon>Neoteleostei</taxon>
        <taxon>Acanthomorphata</taxon>
        <taxon>Ovalentaria</taxon>
        <taxon>Atherinomorphae</taxon>
        <taxon>Cyprinodontiformes</taxon>
        <taxon>Goodeidae</taxon>
        <taxon>Crenichthys</taxon>
    </lineage>
</organism>